<dbReference type="PANTHER" id="PTHR43133:SF46">
    <property type="entry name" value="RNA POLYMERASE SIGMA-70 FACTOR ECF SUBFAMILY"/>
    <property type="match status" value="1"/>
</dbReference>
<dbReference type="InterPro" id="IPR007627">
    <property type="entry name" value="RNA_pol_sigma70_r2"/>
</dbReference>
<dbReference type="CDD" id="cd06171">
    <property type="entry name" value="Sigma70_r4"/>
    <property type="match status" value="1"/>
</dbReference>
<dbReference type="Pfam" id="PF04542">
    <property type="entry name" value="Sigma70_r2"/>
    <property type="match status" value="1"/>
</dbReference>
<feature type="domain" description="RNA polymerase sigma-70 region 4" evidence="7">
    <location>
        <begin position="117"/>
        <end position="166"/>
    </location>
</feature>
<dbReference type="InterPro" id="IPR013324">
    <property type="entry name" value="RNA_pol_sigma_r3/r4-like"/>
</dbReference>
<evidence type="ECO:0000259" key="6">
    <source>
        <dbReference type="Pfam" id="PF04542"/>
    </source>
</evidence>
<dbReference type="InterPro" id="IPR013325">
    <property type="entry name" value="RNA_pol_sigma_r2"/>
</dbReference>
<dbReference type="InterPro" id="IPR039425">
    <property type="entry name" value="RNA_pol_sigma-70-like"/>
</dbReference>
<dbReference type="GO" id="GO:0003677">
    <property type="term" value="F:DNA binding"/>
    <property type="evidence" value="ECO:0007669"/>
    <property type="project" value="UniProtKB-KW"/>
</dbReference>
<evidence type="ECO:0008006" key="10">
    <source>
        <dbReference type="Google" id="ProtNLM"/>
    </source>
</evidence>
<evidence type="ECO:0000256" key="4">
    <source>
        <dbReference type="ARBA" id="ARBA00023125"/>
    </source>
</evidence>
<dbReference type="RefSeq" id="WP_100760221.1">
    <property type="nucleotide sequence ID" value="NZ_NPDT01000010.1"/>
</dbReference>
<dbReference type="AlphaFoldDB" id="A0A2M9Z7Q6"/>
<evidence type="ECO:0000256" key="5">
    <source>
        <dbReference type="ARBA" id="ARBA00023163"/>
    </source>
</evidence>
<keyword evidence="2" id="KW-0805">Transcription regulation</keyword>
<gene>
    <name evidence="8" type="ORF">CH371_18825</name>
</gene>
<dbReference type="NCBIfam" id="TIGR02937">
    <property type="entry name" value="sigma70-ECF"/>
    <property type="match status" value="1"/>
</dbReference>
<dbReference type="Gene3D" id="1.20.140.160">
    <property type="match status" value="1"/>
</dbReference>
<comment type="caution">
    <text evidence="8">The sequence shown here is derived from an EMBL/GenBank/DDBJ whole genome shotgun (WGS) entry which is preliminary data.</text>
</comment>
<dbReference type="GO" id="GO:0016987">
    <property type="term" value="F:sigma factor activity"/>
    <property type="evidence" value="ECO:0007669"/>
    <property type="project" value="UniProtKB-KW"/>
</dbReference>
<name>A0A2M9Z7Q6_9LEPT</name>
<dbReference type="Gene3D" id="1.10.1740.10">
    <property type="match status" value="1"/>
</dbReference>
<comment type="similarity">
    <text evidence="1">Belongs to the sigma-70 factor family. ECF subfamily.</text>
</comment>
<evidence type="ECO:0000313" key="9">
    <source>
        <dbReference type="Proteomes" id="UP000231912"/>
    </source>
</evidence>
<evidence type="ECO:0000256" key="2">
    <source>
        <dbReference type="ARBA" id="ARBA00023015"/>
    </source>
</evidence>
<dbReference type="PANTHER" id="PTHR43133">
    <property type="entry name" value="RNA POLYMERASE ECF-TYPE SIGMA FACTO"/>
    <property type="match status" value="1"/>
</dbReference>
<dbReference type="Proteomes" id="UP000231912">
    <property type="component" value="Unassembled WGS sequence"/>
</dbReference>
<feature type="domain" description="RNA polymerase sigma-70 region 2" evidence="6">
    <location>
        <begin position="13"/>
        <end position="78"/>
    </location>
</feature>
<evidence type="ECO:0000256" key="1">
    <source>
        <dbReference type="ARBA" id="ARBA00010641"/>
    </source>
</evidence>
<evidence type="ECO:0000256" key="3">
    <source>
        <dbReference type="ARBA" id="ARBA00023082"/>
    </source>
</evidence>
<reference evidence="8 9" key="1">
    <citation type="submission" date="2017-07" db="EMBL/GenBank/DDBJ databases">
        <title>Leptospira spp. isolated from tropical soils.</title>
        <authorList>
            <person name="Thibeaux R."/>
            <person name="Iraola G."/>
            <person name="Ferres I."/>
            <person name="Bierque E."/>
            <person name="Girault D."/>
            <person name="Soupe-Gilbert M.-E."/>
            <person name="Picardeau M."/>
            <person name="Goarant C."/>
        </authorList>
    </citation>
    <scope>NUCLEOTIDE SEQUENCE [LARGE SCALE GENOMIC DNA]</scope>
    <source>
        <strain evidence="8 9">FH2-C-A2</strain>
    </source>
</reference>
<dbReference type="SUPFAM" id="SSF88946">
    <property type="entry name" value="Sigma2 domain of RNA polymerase sigma factors"/>
    <property type="match status" value="1"/>
</dbReference>
<accession>A0A2M9Z7Q6</accession>
<dbReference type="SUPFAM" id="SSF88659">
    <property type="entry name" value="Sigma3 and sigma4 domains of RNA polymerase sigma factors"/>
    <property type="match status" value="1"/>
</dbReference>
<sequence>MQDPEQISVVYEKGRKSLFVYFYSLTGEREKAEDLVQEVFLILSKNPEKFDPNKGSIYSWGSVVGRNLFYRELQKSKRISFQDSEKMESFFVDGSDPQSEFLESSDRNHKLVSLSDCLKILPESEKEIVREKFGKNSTLVQIGNKLGITKRSVSRRYADVLKKLRACLEKKGVGL</sequence>
<dbReference type="Pfam" id="PF04545">
    <property type="entry name" value="Sigma70_r4"/>
    <property type="match status" value="1"/>
</dbReference>
<evidence type="ECO:0000313" key="8">
    <source>
        <dbReference type="EMBL" id="PJZ64460.1"/>
    </source>
</evidence>
<dbReference type="InterPro" id="IPR007630">
    <property type="entry name" value="RNA_pol_sigma70_r4"/>
</dbReference>
<organism evidence="8 9">
    <name type="scientific">Leptospira wolffii</name>
    <dbReference type="NCBI Taxonomy" id="409998"/>
    <lineage>
        <taxon>Bacteria</taxon>
        <taxon>Pseudomonadati</taxon>
        <taxon>Spirochaetota</taxon>
        <taxon>Spirochaetia</taxon>
        <taxon>Leptospirales</taxon>
        <taxon>Leptospiraceae</taxon>
        <taxon>Leptospira</taxon>
    </lineage>
</organism>
<dbReference type="GO" id="GO:0006352">
    <property type="term" value="P:DNA-templated transcription initiation"/>
    <property type="evidence" value="ECO:0007669"/>
    <property type="project" value="InterPro"/>
</dbReference>
<dbReference type="InterPro" id="IPR014284">
    <property type="entry name" value="RNA_pol_sigma-70_dom"/>
</dbReference>
<keyword evidence="3" id="KW-0731">Sigma factor</keyword>
<dbReference type="EMBL" id="NPDT01000010">
    <property type="protein sequence ID" value="PJZ64460.1"/>
    <property type="molecule type" value="Genomic_DNA"/>
</dbReference>
<keyword evidence="4" id="KW-0238">DNA-binding</keyword>
<evidence type="ECO:0000259" key="7">
    <source>
        <dbReference type="Pfam" id="PF04545"/>
    </source>
</evidence>
<proteinExistence type="inferred from homology"/>
<protein>
    <recommendedName>
        <fullName evidence="10">Sigma-70 family RNA polymerase sigma factor</fullName>
    </recommendedName>
</protein>
<keyword evidence="5" id="KW-0804">Transcription</keyword>